<dbReference type="Pfam" id="PF06803">
    <property type="entry name" value="DUF1232"/>
    <property type="match status" value="1"/>
</dbReference>
<evidence type="ECO:0000256" key="1">
    <source>
        <dbReference type="ARBA" id="ARBA00004127"/>
    </source>
</evidence>
<keyword evidence="4 5" id="KW-0472">Membrane</keyword>
<feature type="transmembrane region" description="Helical" evidence="5">
    <location>
        <begin position="107"/>
        <end position="127"/>
    </location>
</feature>
<evidence type="ECO:0000259" key="6">
    <source>
        <dbReference type="Pfam" id="PF06803"/>
    </source>
</evidence>
<evidence type="ECO:0000256" key="3">
    <source>
        <dbReference type="ARBA" id="ARBA00022989"/>
    </source>
</evidence>
<gene>
    <name evidence="7" type="ORF">ULMA_29080</name>
</gene>
<name>A0A5J4J4J4_9FLAO</name>
<keyword evidence="2 5" id="KW-0812">Transmembrane</keyword>
<dbReference type="GO" id="GO:0012505">
    <property type="term" value="C:endomembrane system"/>
    <property type="evidence" value="ECO:0007669"/>
    <property type="project" value="UniProtKB-SubCell"/>
</dbReference>
<comment type="subcellular location">
    <subcellularLocation>
        <location evidence="1">Endomembrane system</location>
        <topology evidence="1">Multi-pass membrane protein</topology>
    </subcellularLocation>
</comment>
<feature type="domain" description="DUF1232" evidence="6">
    <location>
        <begin position="87"/>
        <end position="121"/>
    </location>
</feature>
<protein>
    <recommendedName>
        <fullName evidence="6">DUF1232 domain-containing protein</fullName>
    </recommendedName>
</protein>
<keyword evidence="3 5" id="KW-1133">Transmembrane helix</keyword>
<evidence type="ECO:0000313" key="7">
    <source>
        <dbReference type="EMBL" id="GER60800.1"/>
    </source>
</evidence>
<evidence type="ECO:0000313" key="8">
    <source>
        <dbReference type="Proteomes" id="UP000326509"/>
    </source>
</evidence>
<feature type="transmembrane region" description="Helical" evidence="5">
    <location>
        <begin position="82"/>
        <end position="101"/>
    </location>
</feature>
<dbReference type="EMBL" id="BKCG01000010">
    <property type="protein sequence ID" value="GER60800.1"/>
    <property type="molecule type" value="Genomic_DNA"/>
</dbReference>
<evidence type="ECO:0000256" key="2">
    <source>
        <dbReference type="ARBA" id="ARBA00022692"/>
    </source>
</evidence>
<accession>A0A5J4J4J4</accession>
<dbReference type="OrthoDB" id="9800034at2"/>
<dbReference type="Proteomes" id="UP000326509">
    <property type="component" value="Unassembled WGS sequence"/>
</dbReference>
<evidence type="ECO:0000256" key="4">
    <source>
        <dbReference type="ARBA" id="ARBA00023136"/>
    </source>
</evidence>
<proteinExistence type="predicted"/>
<keyword evidence="8" id="KW-1185">Reference proteome</keyword>
<dbReference type="InterPro" id="IPR010652">
    <property type="entry name" value="DUF1232"/>
</dbReference>
<dbReference type="RefSeq" id="WP_151675226.1">
    <property type="nucleotide sequence ID" value="NZ_BKCG01000010.1"/>
</dbReference>
<organism evidence="7 8">
    <name type="scientific">Patiriisocius marinus</name>
    <dbReference type="NCBI Taxonomy" id="1397112"/>
    <lineage>
        <taxon>Bacteria</taxon>
        <taxon>Pseudomonadati</taxon>
        <taxon>Bacteroidota</taxon>
        <taxon>Flavobacteriia</taxon>
        <taxon>Flavobacteriales</taxon>
        <taxon>Flavobacteriaceae</taxon>
        <taxon>Patiriisocius</taxon>
    </lineage>
</organism>
<evidence type="ECO:0000256" key="5">
    <source>
        <dbReference type="SAM" id="Phobius"/>
    </source>
</evidence>
<sequence>MSLKGFIKNLSFNPGNRETPDETYMQDEVVNVKEEDVEVLLENEEAINKKFSGANSLSKYAELGKIMFAMIKDIRKGNYKSVPWFTIATVVVSLLYVLNPMDVIPDFIPGIGFIDDVAVLTIGIGWIESDLHRYLDWKIEQGNG</sequence>
<comment type="caution">
    <text evidence="7">The sequence shown here is derived from an EMBL/GenBank/DDBJ whole genome shotgun (WGS) entry which is preliminary data.</text>
</comment>
<dbReference type="AlphaFoldDB" id="A0A5J4J4J4"/>
<reference evidence="7 8" key="1">
    <citation type="submission" date="2019-08" db="EMBL/GenBank/DDBJ databases">
        <title>Draft genome sequence of Ulvibacter marinus type strain NBRC 109484.</title>
        <authorList>
            <person name="Kawano K."/>
            <person name="Ushijima N."/>
            <person name="Kihara M."/>
            <person name="Itoh H."/>
        </authorList>
    </citation>
    <scope>NUCLEOTIDE SEQUENCE [LARGE SCALE GENOMIC DNA]</scope>
    <source>
        <strain evidence="7 8">NBRC 109484</strain>
    </source>
</reference>